<dbReference type="SUPFAM" id="SSF53822">
    <property type="entry name" value="Periplasmic binding protein-like I"/>
    <property type="match status" value="1"/>
</dbReference>
<dbReference type="Gene3D" id="1.10.260.40">
    <property type="entry name" value="lambda repressor-like DNA-binding domains"/>
    <property type="match status" value="1"/>
</dbReference>
<dbReference type="CDD" id="cd01392">
    <property type="entry name" value="HTH_LacI"/>
    <property type="match status" value="1"/>
</dbReference>
<dbReference type="SUPFAM" id="SSF47413">
    <property type="entry name" value="lambda repressor-like DNA-binding domains"/>
    <property type="match status" value="1"/>
</dbReference>
<keyword evidence="3" id="KW-0804">Transcription</keyword>
<reference evidence="5 6" key="1">
    <citation type="journal article" date="2011" name="J. Bacteriol.">
        <title>Complete genome sequence of Amycolicicoccus subflavus DQS3-9A1T, an actinomycete isolated from crude oil-polluted soil.</title>
        <authorList>
            <person name="Cai M."/>
            <person name="Chen W.M."/>
            <person name="Nie Y."/>
            <person name="Chi C.Q."/>
            <person name="Wang Y.N."/>
            <person name="Tang Y.Q."/>
            <person name="Li G.Y."/>
            <person name="Wu X.L."/>
        </authorList>
    </citation>
    <scope>NUCLEOTIDE SEQUENCE [LARGE SCALE GENOMIC DNA]</scope>
    <source>
        <strain evidence="6">DSM 45089 / DQS3-9A1</strain>
    </source>
</reference>
<dbReference type="Pfam" id="PF13377">
    <property type="entry name" value="Peripla_BP_3"/>
    <property type="match status" value="1"/>
</dbReference>
<dbReference type="Proteomes" id="UP000009235">
    <property type="component" value="Chromosome"/>
</dbReference>
<dbReference type="eggNOG" id="COG1609">
    <property type="taxonomic scope" value="Bacteria"/>
</dbReference>
<dbReference type="PANTHER" id="PTHR30146">
    <property type="entry name" value="LACI-RELATED TRANSCRIPTIONAL REPRESSOR"/>
    <property type="match status" value="1"/>
</dbReference>
<evidence type="ECO:0000259" key="4">
    <source>
        <dbReference type="PROSITE" id="PS50932"/>
    </source>
</evidence>
<dbReference type="GO" id="GO:0000976">
    <property type="term" value="F:transcription cis-regulatory region binding"/>
    <property type="evidence" value="ECO:0007669"/>
    <property type="project" value="TreeGrafter"/>
</dbReference>
<keyword evidence="2" id="KW-0238">DNA-binding</keyword>
<keyword evidence="1" id="KW-0805">Transcription regulation</keyword>
<dbReference type="InterPro" id="IPR028082">
    <property type="entry name" value="Peripla_BP_I"/>
</dbReference>
<dbReference type="PANTHER" id="PTHR30146:SF153">
    <property type="entry name" value="LACTOSE OPERON REPRESSOR"/>
    <property type="match status" value="1"/>
</dbReference>
<protein>
    <submittedName>
        <fullName evidence="5">Transcriptional regulator, LacI family protein</fullName>
    </submittedName>
</protein>
<organism evidence="5 6">
    <name type="scientific">Hoyosella subflava (strain DSM 45089 / JCM 17490 / NBRC 109087 / DQS3-9A1)</name>
    <name type="common">Amycolicicoccus subflavus</name>
    <dbReference type="NCBI Taxonomy" id="443218"/>
    <lineage>
        <taxon>Bacteria</taxon>
        <taxon>Bacillati</taxon>
        <taxon>Actinomycetota</taxon>
        <taxon>Actinomycetes</taxon>
        <taxon>Mycobacteriales</taxon>
        <taxon>Hoyosellaceae</taxon>
        <taxon>Hoyosella</taxon>
    </lineage>
</organism>
<evidence type="ECO:0000313" key="6">
    <source>
        <dbReference type="Proteomes" id="UP000009235"/>
    </source>
</evidence>
<dbReference type="SMART" id="SM00354">
    <property type="entry name" value="HTH_LACI"/>
    <property type="match status" value="1"/>
</dbReference>
<dbReference type="GO" id="GO:0003700">
    <property type="term" value="F:DNA-binding transcription factor activity"/>
    <property type="evidence" value="ECO:0007669"/>
    <property type="project" value="TreeGrafter"/>
</dbReference>
<evidence type="ECO:0000256" key="3">
    <source>
        <dbReference type="ARBA" id="ARBA00023163"/>
    </source>
</evidence>
<dbReference type="InterPro" id="IPR046335">
    <property type="entry name" value="LacI/GalR-like_sensor"/>
</dbReference>
<dbReference type="Pfam" id="PF00356">
    <property type="entry name" value="LacI"/>
    <property type="match status" value="1"/>
</dbReference>
<dbReference type="EMBL" id="CP002786">
    <property type="protein sequence ID" value="AEF39405.1"/>
    <property type="molecule type" value="Genomic_DNA"/>
</dbReference>
<keyword evidence="6" id="KW-1185">Reference proteome</keyword>
<sequence>MRTVHICELDHASVFRKRLRYYIFDTTAAVKGGTEKNPMPKSHEVTMAEVARAAGVSLATVSRVLSNAPGVGAATRERVRREAERLSYVVSPEASGLARGTTRRVAVLVPRVTRWFHGSMLETIESELRAEAIDVLIYQVEHPELRARFFTELPARRKVDAVLLIALPLDEREAERLADLNVHVVVAGGQIQHYPYVKIDDQAAARTAVSHLISLGHERIAMITVDEPSSLYWSSTADRLQGYTDSLAAAGLEARPEYVVRLPYGIEAGCEGVSRLLRLAEPPTAVVTYSDEMALGALRELQRSGVHVPDEMSLASFDGHPIAKVFGITTIDQHVTEQAQVAAQMTIDLMARKSVKPAVMVRTELAVRESTAAPSRI</sequence>
<name>F6EPH2_HOYSD</name>
<dbReference type="STRING" id="443218.AS9A_0953"/>
<gene>
    <name evidence="5" type="ordered locus">AS9A_0953</name>
</gene>
<proteinExistence type="predicted"/>
<dbReference type="Gene3D" id="3.40.50.2300">
    <property type="match status" value="2"/>
</dbReference>
<evidence type="ECO:0000256" key="1">
    <source>
        <dbReference type="ARBA" id="ARBA00023015"/>
    </source>
</evidence>
<dbReference type="PROSITE" id="PS50932">
    <property type="entry name" value="HTH_LACI_2"/>
    <property type="match status" value="1"/>
</dbReference>
<evidence type="ECO:0000313" key="5">
    <source>
        <dbReference type="EMBL" id="AEF39405.1"/>
    </source>
</evidence>
<evidence type="ECO:0000256" key="2">
    <source>
        <dbReference type="ARBA" id="ARBA00023125"/>
    </source>
</evidence>
<feature type="domain" description="HTH lacI-type" evidence="4">
    <location>
        <begin position="45"/>
        <end position="99"/>
    </location>
</feature>
<dbReference type="KEGG" id="asd:AS9A_0953"/>
<dbReference type="InterPro" id="IPR010982">
    <property type="entry name" value="Lambda_DNA-bd_dom_sf"/>
</dbReference>
<dbReference type="PROSITE" id="PS00356">
    <property type="entry name" value="HTH_LACI_1"/>
    <property type="match status" value="1"/>
</dbReference>
<dbReference type="AlphaFoldDB" id="F6EPH2"/>
<dbReference type="CDD" id="cd06267">
    <property type="entry name" value="PBP1_LacI_sugar_binding-like"/>
    <property type="match status" value="1"/>
</dbReference>
<dbReference type="HOGENOM" id="CLU_037628_6_4_11"/>
<accession>F6EPH2</accession>
<dbReference type="InterPro" id="IPR000843">
    <property type="entry name" value="HTH_LacI"/>
</dbReference>